<accession>A0AB39ER09</accession>
<dbReference type="Gene3D" id="3.30.50.20">
    <property type="entry name" value="prophage-derive protein ybcO"/>
    <property type="match status" value="1"/>
</dbReference>
<sequence length="168" mass="19116">MTWNSTLKSPAKPMQRKTPMRSPKPMARGRQKRGPGLAQRVAELAGTALKHLRGESNLLRSEQHRKNVAALGCLITGKPAQACHVNFDKGMGLKVCDSLCFPLCPELHREHDQGGDMSRMERIKREWQYVDQTRAMLIRRNQWPAAVEEHYQRAIKPLARMVHGEDLS</sequence>
<feature type="region of interest" description="Disordered" evidence="1">
    <location>
        <begin position="1"/>
        <end position="37"/>
    </location>
</feature>
<organism evidence="2">
    <name type="scientific">Castellaniella ginsengisoli</name>
    <dbReference type="NCBI Taxonomy" id="546114"/>
    <lineage>
        <taxon>Bacteria</taxon>
        <taxon>Pseudomonadati</taxon>
        <taxon>Pseudomonadota</taxon>
        <taxon>Betaproteobacteria</taxon>
        <taxon>Burkholderiales</taxon>
        <taxon>Alcaligenaceae</taxon>
        <taxon>Castellaniella</taxon>
    </lineage>
</organism>
<dbReference type="RefSeq" id="WP_368655419.1">
    <property type="nucleotide sequence ID" value="NZ_CP158262.1"/>
</dbReference>
<evidence type="ECO:0000256" key="1">
    <source>
        <dbReference type="SAM" id="MobiDB-lite"/>
    </source>
</evidence>
<reference evidence="2" key="1">
    <citation type="submission" date="2024-05" db="EMBL/GenBank/DDBJ databases">
        <authorList>
            <person name="Luo Y.-C."/>
            <person name="Nicholds J."/>
            <person name="Mortimer T."/>
            <person name="Maboni G."/>
        </authorList>
    </citation>
    <scope>NUCLEOTIDE SEQUENCE</scope>
    <source>
        <strain evidence="2">144863</strain>
    </source>
</reference>
<evidence type="ECO:0008006" key="3">
    <source>
        <dbReference type="Google" id="ProtNLM"/>
    </source>
</evidence>
<protein>
    <recommendedName>
        <fullName evidence="3">DUF1364 family protein</fullName>
    </recommendedName>
</protein>
<name>A0AB39ER09_9BURK</name>
<dbReference type="AlphaFoldDB" id="A0AB39ER09"/>
<dbReference type="EMBL" id="CP158262">
    <property type="protein sequence ID" value="XDJ68759.1"/>
    <property type="molecule type" value="Genomic_DNA"/>
</dbReference>
<evidence type="ECO:0000313" key="2">
    <source>
        <dbReference type="EMBL" id="XDJ68759.1"/>
    </source>
</evidence>
<gene>
    <name evidence="2" type="ORF">ABRY94_11850</name>
</gene>
<proteinExistence type="predicted"/>